<proteinExistence type="predicted"/>
<gene>
    <name evidence="1" type="ORF">WMG39_05305</name>
</gene>
<dbReference type="RefSeq" id="WP_340518813.1">
    <property type="nucleotide sequence ID" value="NZ_JBBLXS010000041.1"/>
</dbReference>
<name>A0ABU8YIT8_9CYAN</name>
<sequence>MGKRLSCPIAAYLRYIEGIKRDRQLGSGLRGRSLNLKKQVQKVVFAQQISGNLTNCETITKKLSKLKP</sequence>
<evidence type="ECO:0000313" key="1">
    <source>
        <dbReference type="EMBL" id="MEK0184265.1"/>
    </source>
</evidence>
<evidence type="ECO:0000313" key="2">
    <source>
        <dbReference type="Proteomes" id="UP001384579"/>
    </source>
</evidence>
<dbReference type="EMBL" id="JBBLXS010000041">
    <property type="protein sequence ID" value="MEK0184265.1"/>
    <property type="molecule type" value="Genomic_DNA"/>
</dbReference>
<dbReference type="Proteomes" id="UP001384579">
    <property type="component" value="Unassembled WGS sequence"/>
</dbReference>
<comment type="caution">
    <text evidence="1">The sequence shown here is derived from an EMBL/GenBank/DDBJ whole genome shotgun (WGS) entry which is preliminary data.</text>
</comment>
<organism evidence="1 2">
    <name type="scientific">Microcoleus anatoxicus PTRS2</name>
    <dbReference type="NCBI Taxonomy" id="2705321"/>
    <lineage>
        <taxon>Bacteria</taxon>
        <taxon>Bacillati</taxon>
        <taxon>Cyanobacteriota</taxon>
        <taxon>Cyanophyceae</taxon>
        <taxon>Oscillatoriophycideae</taxon>
        <taxon>Oscillatoriales</taxon>
        <taxon>Microcoleaceae</taxon>
        <taxon>Microcoleus</taxon>
        <taxon>Microcoleus anatoxicus</taxon>
    </lineage>
</organism>
<keyword evidence="2" id="KW-1185">Reference proteome</keyword>
<evidence type="ECO:0008006" key="3">
    <source>
        <dbReference type="Google" id="ProtNLM"/>
    </source>
</evidence>
<reference evidence="1 2" key="1">
    <citation type="journal article" date="2020" name="Harmful Algae">
        <title>Molecular and morphological characterization of a novel dihydroanatoxin-a producing Microcoleus species (cyanobacteria) from the Russian River, California, USA.</title>
        <authorList>
            <person name="Conklin K.Y."/>
            <person name="Stancheva R."/>
            <person name="Otten T.G."/>
            <person name="Fadness R."/>
            <person name="Boyer G.L."/>
            <person name="Read B."/>
            <person name="Zhang X."/>
            <person name="Sheath R.G."/>
        </authorList>
    </citation>
    <scope>NUCLEOTIDE SEQUENCE [LARGE SCALE GENOMIC DNA]</scope>
    <source>
        <strain evidence="1 2">PTRS2</strain>
    </source>
</reference>
<accession>A0ABU8YIT8</accession>
<protein>
    <recommendedName>
        <fullName evidence="3">Transposase</fullName>
    </recommendedName>
</protein>